<accession>A0ABW0MUZ7</accession>
<reference evidence="3" key="1">
    <citation type="journal article" date="2019" name="Int. J. Syst. Evol. Microbiol.">
        <title>The Global Catalogue of Microorganisms (GCM) 10K type strain sequencing project: providing services to taxonomists for standard genome sequencing and annotation.</title>
        <authorList>
            <consortium name="The Broad Institute Genomics Platform"/>
            <consortium name="The Broad Institute Genome Sequencing Center for Infectious Disease"/>
            <person name="Wu L."/>
            <person name="Ma J."/>
        </authorList>
    </citation>
    <scope>NUCLEOTIDE SEQUENCE [LARGE SCALE GENOMIC DNA]</scope>
    <source>
        <strain evidence="3">KACC 13778</strain>
    </source>
</reference>
<dbReference type="Proteomes" id="UP001595956">
    <property type="component" value="Unassembled WGS sequence"/>
</dbReference>
<evidence type="ECO:0000259" key="1">
    <source>
        <dbReference type="Pfam" id="PF12680"/>
    </source>
</evidence>
<sequence>MAASNERIREVIDEYVRLVATGTADEIVALYADGATVEDPVGSDVLTTAEEIRAFYGGLEGLDTETRLVTARIAGGQAAFHFELVTKAGDATYTVTPIDVMAFDDDGKITSMRAFWSGDDMVIS</sequence>
<name>A0ABW0MUZ7_9ACTN</name>
<dbReference type="Gene3D" id="3.10.450.50">
    <property type="match status" value="1"/>
</dbReference>
<comment type="caution">
    <text evidence="2">The sequence shown here is derived from an EMBL/GenBank/DDBJ whole genome shotgun (WGS) entry which is preliminary data.</text>
</comment>
<dbReference type="Pfam" id="PF12680">
    <property type="entry name" value="SnoaL_2"/>
    <property type="match status" value="1"/>
</dbReference>
<evidence type="ECO:0000313" key="2">
    <source>
        <dbReference type="EMBL" id="MFC5491706.1"/>
    </source>
</evidence>
<proteinExistence type="predicted"/>
<keyword evidence="3" id="KW-1185">Reference proteome</keyword>
<dbReference type="RefSeq" id="WP_345181063.1">
    <property type="nucleotide sequence ID" value="NZ_BAABFQ010000008.1"/>
</dbReference>
<dbReference type="SUPFAM" id="SSF54427">
    <property type="entry name" value="NTF2-like"/>
    <property type="match status" value="1"/>
</dbReference>
<dbReference type="InterPro" id="IPR032710">
    <property type="entry name" value="NTF2-like_dom_sf"/>
</dbReference>
<protein>
    <submittedName>
        <fullName evidence="2">Nuclear transport factor 2 family protein</fullName>
    </submittedName>
</protein>
<dbReference type="EMBL" id="JBHSMD010000001">
    <property type="protein sequence ID" value="MFC5491706.1"/>
    <property type="molecule type" value="Genomic_DNA"/>
</dbReference>
<organism evidence="2 3">
    <name type="scientific">Nocardioides caricicola</name>
    <dbReference type="NCBI Taxonomy" id="634770"/>
    <lineage>
        <taxon>Bacteria</taxon>
        <taxon>Bacillati</taxon>
        <taxon>Actinomycetota</taxon>
        <taxon>Actinomycetes</taxon>
        <taxon>Propionibacteriales</taxon>
        <taxon>Nocardioidaceae</taxon>
        <taxon>Nocardioides</taxon>
    </lineage>
</organism>
<gene>
    <name evidence="2" type="ORF">ACFPKY_01260</name>
</gene>
<feature type="domain" description="SnoaL-like" evidence="1">
    <location>
        <begin position="13"/>
        <end position="111"/>
    </location>
</feature>
<dbReference type="InterPro" id="IPR037401">
    <property type="entry name" value="SnoaL-like"/>
</dbReference>
<evidence type="ECO:0000313" key="3">
    <source>
        <dbReference type="Proteomes" id="UP001595956"/>
    </source>
</evidence>